<keyword evidence="2" id="KW-0560">Oxidoreductase</keyword>
<reference evidence="2" key="1">
    <citation type="submission" date="2019-10" db="EMBL/GenBank/DDBJ databases">
        <authorList>
            <person name="Nor Muhammad N."/>
        </authorList>
    </citation>
    <scope>NUCLEOTIDE SEQUENCE</scope>
</reference>
<keyword evidence="2" id="KW-0489">Methyltransferase</keyword>
<keyword evidence="2" id="KW-0808">Transferase</keyword>
<name>A0A5K1JUN5_9APHY</name>
<accession>A0A5K1JUN5</accession>
<keyword evidence="2" id="KW-0503">Monooxygenase</keyword>
<dbReference type="EC" id="2.1.1.-" evidence="2"/>
<feature type="compositionally biased region" description="Polar residues" evidence="1">
    <location>
        <begin position="436"/>
        <end position="453"/>
    </location>
</feature>
<dbReference type="GO" id="GO:0008168">
    <property type="term" value="F:methyltransferase activity"/>
    <property type="evidence" value="ECO:0007669"/>
    <property type="project" value="UniProtKB-KW"/>
</dbReference>
<dbReference type="GO" id="GO:0004497">
    <property type="term" value="F:monooxygenase activity"/>
    <property type="evidence" value="ECO:0007669"/>
    <property type="project" value="UniProtKB-KW"/>
</dbReference>
<gene>
    <name evidence="2" type="primary">Q2I0M6</name>
</gene>
<dbReference type="AlphaFoldDB" id="A0A5K1JUN5"/>
<sequence>MDMSIGIPSQLPPPFVPVEVCEHIIDMLYSDIDVSEGLQYTATLHSCALVCRAWRIRAQRTLFYSVHLINVASLNKFAAVLQTARHLEAYVYEVTLSGRSLQTTASMLSPFLIIFQAAKLPNLQRLAVLCVLESAQWYPPTSHSASISPKAKPLPHIPFHSHFSTLLSAFTTLSRLELQETRFRSFGEFARMIAALPNLRSLACTSVRWNTLGGAFPAQTTDGTGAWSRPPFPLKLRSLVLWKSGSHAAKWLLSACGRSPSLKSLSIGIPLGGREESETGVEIDLSLFSELDELTIMPTSTRFAAEKQYSDLLKAMLTSWKPRCSDPYLRFGAETWTYLFTRDEFACILQVVGAVTENWRTEIADTSGKGEVKHLFFIDLYEQERHLREQWVGCFLDAFPTWLKLGGLIVRIENPHGPAYEWAEDSDRIEKISEPADSTSNTALQREASSSQLACKVPSPHAFRDLERH</sequence>
<dbReference type="EC" id="1.-.-.-" evidence="2"/>
<dbReference type="EMBL" id="LR725123">
    <property type="protein sequence ID" value="VWO95808.1"/>
    <property type="molecule type" value="Genomic_DNA"/>
</dbReference>
<evidence type="ECO:0000256" key="1">
    <source>
        <dbReference type="SAM" id="MobiDB-lite"/>
    </source>
</evidence>
<protein>
    <submittedName>
        <fullName evidence="2">Dual O-methyltransferase/FAD-dependent monooxygenase CTB3 (Cercosporin toxin biosynthesis cluster protein 3)</fullName>
        <ecNumber evidence="2">1.-.-.-</ecNumber>
        <ecNumber evidence="2">2.1.1.-</ecNumber>
    </submittedName>
</protein>
<dbReference type="GO" id="GO:0032259">
    <property type="term" value="P:methylation"/>
    <property type="evidence" value="ECO:0007669"/>
    <property type="project" value="UniProtKB-KW"/>
</dbReference>
<proteinExistence type="predicted"/>
<evidence type="ECO:0000313" key="2">
    <source>
        <dbReference type="EMBL" id="VWO95808.1"/>
    </source>
</evidence>
<organism evidence="2">
    <name type="scientific">Ganoderma boninense</name>
    <dbReference type="NCBI Taxonomy" id="34458"/>
    <lineage>
        <taxon>Eukaryota</taxon>
        <taxon>Fungi</taxon>
        <taxon>Dikarya</taxon>
        <taxon>Basidiomycota</taxon>
        <taxon>Agaricomycotina</taxon>
        <taxon>Agaricomycetes</taxon>
        <taxon>Polyporales</taxon>
        <taxon>Polyporaceae</taxon>
        <taxon>Ganoderma</taxon>
    </lineage>
</organism>
<feature type="region of interest" description="Disordered" evidence="1">
    <location>
        <begin position="434"/>
        <end position="453"/>
    </location>
</feature>